<protein>
    <recommendedName>
        <fullName evidence="4">F-box domain-containing protein</fullName>
    </recommendedName>
</protein>
<dbReference type="EMBL" id="JAACJM010000062">
    <property type="protein sequence ID" value="KAF5353728.1"/>
    <property type="molecule type" value="Genomic_DNA"/>
</dbReference>
<sequence length="458" mass="52091">MTEPTASADSGFLPLELSDVIIDEYKLDTRTLKSCSLVCRSWYFRSRQHLFRSFRLDLDNVQRVSRANNEVDLRSHEDDVDYLINEVFRSPSTSFPLPNIATFVQQLDLRVYESWAFFRILGSRTKLDQFPHLQDMSLTVSCLSQDERLASSIADIISKFDTVPLRTLTLDSFLGGSKNFLDVLCALPTSLSSLRSLKLKHIIERDTTEQLWANNLRILLADFMKDHSGSQSNERPHLLELVIEGDRHSHDALRGYILEPLFIGPSPFFKVDQLQRLTMPLFSSGFTRTSLFPFLPNLTHLTFTMDEVQTRHRSGWGSGPATFPVLSETMTAPGAIPSLRVLTIKFMEPGLFSWLYGTKPDPRGGFNRKGIRQTLDRGLMKLFVHYRDLRRSHGQQEPGEQEQRENGLGGLERVELHYSHSQSHESDTPHSPTPELQLDPTTCFPTASSVGCVEFVVI</sequence>
<name>A0A8H5FYT4_9AGAR</name>
<dbReference type="AlphaFoldDB" id="A0A8H5FYT4"/>
<evidence type="ECO:0000313" key="2">
    <source>
        <dbReference type="EMBL" id="KAF5353728.1"/>
    </source>
</evidence>
<proteinExistence type="predicted"/>
<comment type="caution">
    <text evidence="2">The sequence shown here is derived from an EMBL/GenBank/DDBJ whole genome shotgun (WGS) entry which is preliminary data.</text>
</comment>
<accession>A0A8H5FYT4</accession>
<gene>
    <name evidence="2" type="ORF">D9758_008614</name>
</gene>
<keyword evidence="3" id="KW-1185">Reference proteome</keyword>
<evidence type="ECO:0008006" key="4">
    <source>
        <dbReference type="Google" id="ProtNLM"/>
    </source>
</evidence>
<evidence type="ECO:0000313" key="3">
    <source>
        <dbReference type="Proteomes" id="UP000559256"/>
    </source>
</evidence>
<evidence type="ECO:0000256" key="1">
    <source>
        <dbReference type="SAM" id="MobiDB-lite"/>
    </source>
</evidence>
<dbReference type="OrthoDB" id="2788229at2759"/>
<feature type="compositionally biased region" description="Basic and acidic residues" evidence="1">
    <location>
        <begin position="418"/>
        <end position="428"/>
    </location>
</feature>
<feature type="region of interest" description="Disordered" evidence="1">
    <location>
        <begin position="418"/>
        <end position="440"/>
    </location>
</feature>
<reference evidence="2 3" key="1">
    <citation type="journal article" date="2020" name="ISME J.">
        <title>Uncovering the hidden diversity of litter-decomposition mechanisms in mushroom-forming fungi.</title>
        <authorList>
            <person name="Floudas D."/>
            <person name="Bentzer J."/>
            <person name="Ahren D."/>
            <person name="Johansson T."/>
            <person name="Persson P."/>
            <person name="Tunlid A."/>
        </authorList>
    </citation>
    <scope>NUCLEOTIDE SEQUENCE [LARGE SCALE GENOMIC DNA]</scope>
    <source>
        <strain evidence="2 3">CBS 291.85</strain>
    </source>
</reference>
<organism evidence="2 3">
    <name type="scientific">Tetrapyrgos nigripes</name>
    <dbReference type="NCBI Taxonomy" id="182062"/>
    <lineage>
        <taxon>Eukaryota</taxon>
        <taxon>Fungi</taxon>
        <taxon>Dikarya</taxon>
        <taxon>Basidiomycota</taxon>
        <taxon>Agaricomycotina</taxon>
        <taxon>Agaricomycetes</taxon>
        <taxon>Agaricomycetidae</taxon>
        <taxon>Agaricales</taxon>
        <taxon>Marasmiineae</taxon>
        <taxon>Marasmiaceae</taxon>
        <taxon>Tetrapyrgos</taxon>
    </lineage>
</organism>
<dbReference type="Proteomes" id="UP000559256">
    <property type="component" value="Unassembled WGS sequence"/>
</dbReference>